<organism evidence="1 2">
    <name type="scientific">Monodon monoceros</name>
    <name type="common">Narwhal</name>
    <name type="synonym">Ceratodon monodon</name>
    <dbReference type="NCBI Taxonomy" id="40151"/>
    <lineage>
        <taxon>Eukaryota</taxon>
        <taxon>Metazoa</taxon>
        <taxon>Chordata</taxon>
        <taxon>Craniata</taxon>
        <taxon>Vertebrata</taxon>
        <taxon>Euteleostomi</taxon>
        <taxon>Mammalia</taxon>
        <taxon>Eutheria</taxon>
        <taxon>Laurasiatheria</taxon>
        <taxon>Artiodactyla</taxon>
        <taxon>Whippomorpha</taxon>
        <taxon>Cetacea</taxon>
        <taxon>Odontoceti</taxon>
        <taxon>Monodontidae</taxon>
        <taxon>Monodon</taxon>
    </lineage>
</organism>
<protein>
    <submittedName>
        <fullName evidence="1">Uncharacterized protein</fullName>
    </submittedName>
</protein>
<comment type="caution">
    <text evidence="1">The sequence shown here is derived from an EMBL/GenBank/DDBJ whole genome shotgun (WGS) entry which is preliminary data.</text>
</comment>
<evidence type="ECO:0000313" key="2">
    <source>
        <dbReference type="Proteomes" id="UP000308365"/>
    </source>
</evidence>
<gene>
    <name evidence="1" type="ORF">EI555_007925</name>
</gene>
<reference evidence="2" key="1">
    <citation type="journal article" date="2019" name="IScience">
        <title>Narwhal Genome Reveals Long-Term Low Genetic Diversity despite Current Large Abundance Size.</title>
        <authorList>
            <person name="Westbury M.V."/>
            <person name="Petersen B."/>
            <person name="Garde E."/>
            <person name="Heide-Jorgensen M.P."/>
            <person name="Lorenzen E.D."/>
        </authorList>
    </citation>
    <scope>NUCLEOTIDE SEQUENCE [LARGE SCALE GENOMIC DNA]</scope>
</reference>
<name>A0A4U1F3M1_MONMO</name>
<accession>A0A4U1F3M1</accession>
<dbReference type="AlphaFoldDB" id="A0A4U1F3M1"/>
<feature type="non-terminal residue" evidence="1">
    <location>
        <position position="1"/>
    </location>
</feature>
<proteinExistence type="predicted"/>
<sequence length="301" mass="33312">GQPSGEKEEVKIQELKVFKSASFELCNGQHGVMAYPETTGTNAAKPIVKENHTTRTEFKDYRRSSKRKVNQDIPVYMLTYDIFTNVKSIHDVEKTSNATLVKMMDEDSILILADKDGKNVKTPPKRRLSVKQENSDVILVYTREALLPQRLIPKAATDFVSHDFNERSMRQAVSSITWDLVKEDTMEGSEYGRNLLNITDLAGDIDVDTDVEAKAYTDTDAGQVQVQWSPPQQVTSRLQGGGVALGVSIKERSIMGEQAGQTDCSSMSDDLNGTKLFLCHQPFAEGGAGNTKTNASNVFKP</sequence>
<dbReference type="Proteomes" id="UP000308365">
    <property type="component" value="Unassembled WGS sequence"/>
</dbReference>
<dbReference type="EMBL" id="RWIC01000431">
    <property type="protein sequence ID" value="TKC43941.1"/>
    <property type="molecule type" value="Genomic_DNA"/>
</dbReference>
<evidence type="ECO:0000313" key="1">
    <source>
        <dbReference type="EMBL" id="TKC43941.1"/>
    </source>
</evidence>